<name>A0A8E2I3J3_9BACI</name>
<sequence>SGEEEARSFEDKEFVKLHQSTLRKVDILHSIVEDDLLTDSELKEIYGLTPQGIYELVKENWGSL</sequence>
<gene>
    <name evidence="1" type="ORF">BWZ43_24955</name>
</gene>
<accession>A0A8E2I3J3</accession>
<protein>
    <submittedName>
        <fullName evidence="1">Uncharacterized protein</fullName>
    </submittedName>
</protein>
<organism evidence="1 2">
    <name type="scientific">Heyndrickxia oleronia</name>
    <dbReference type="NCBI Taxonomy" id="38875"/>
    <lineage>
        <taxon>Bacteria</taxon>
        <taxon>Bacillati</taxon>
        <taxon>Bacillota</taxon>
        <taxon>Bacilli</taxon>
        <taxon>Bacillales</taxon>
        <taxon>Bacillaceae</taxon>
        <taxon>Heyndrickxia</taxon>
    </lineage>
</organism>
<proteinExistence type="predicted"/>
<dbReference type="AlphaFoldDB" id="A0A8E2I3J3"/>
<dbReference type="Proteomes" id="UP000189761">
    <property type="component" value="Unassembled WGS sequence"/>
</dbReference>
<evidence type="ECO:0000313" key="1">
    <source>
        <dbReference type="EMBL" id="OOP65466.1"/>
    </source>
</evidence>
<comment type="caution">
    <text evidence="1">The sequence shown here is derived from an EMBL/GenBank/DDBJ whole genome shotgun (WGS) entry which is preliminary data.</text>
</comment>
<evidence type="ECO:0000313" key="2">
    <source>
        <dbReference type="Proteomes" id="UP000189761"/>
    </source>
</evidence>
<dbReference type="EMBL" id="MTLA01000492">
    <property type="protein sequence ID" value="OOP65466.1"/>
    <property type="molecule type" value="Genomic_DNA"/>
</dbReference>
<keyword evidence="2" id="KW-1185">Reference proteome</keyword>
<feature type="non-terminal residue" evidence="1">
    <location>
        <position position="1"/>
    </location>
</feature>
<reference evidence="1 2" key="1">
    <citation type="submission" date="2017-01" db="EMBL/GenBank/DDBJ databases">
        <title>Draft genome sequence of Bacillus oleronius.</title>
        <authorList>
            <person name="Allam M."/>
        </authorList>
    </citation>
    <scope>NUCLEOTIDE SEQUENCE [LARGE SCALE GENOMIC DNA]</scope>
    <source>
        <strain evidence="1 2">DSM 9356</strain>
    </source>
</reference>